<dbReference type="Proteomes" id="UP000824130">
    <property type="component" value="Unassembled WGS sequence"/>
</dbReference>
<evidence type="ECO:0000259" key="3">
    <source>
        <dbReference type="Pfam" id="PF14478"/>
    </source>
</evidence>
<evidence type="ECO:0000256" key="1">
    <source>
        <dbReference type="SAM" id="MobiDB-lite"/>
    </source>
</evidence>
<dbReference type="InterPro" id="IPR027954">
    <property type="entry name" value="Transcobalamin-like_C"/>
</dbReference>
<dbReference type="AlphaFoldDB" id="A0A9D1N5H2"/>
<dbReference type="Gene3D" id="2.170.130.30">
    <property type="match status" value="1"/>
</dbReference>
<sequence>MEKKGRRDLVTVVTIVVMTMALTFALISCGGDGGERTAGSIKGETVLETNENGETVIVATDEDGETVIYETDKSGKIKESQKGKTSAKAAGETKKSADSEKTKQTTKTAANTSKATTAATTAATTQSQVCYISIDGYCSGKAISIQGGDTAYSILTRSGASVSGSGSYVRGINGRFEFDEGPQSGWKYSVNGYTPNVGAGSYSVKAGDSISWYYVTSY</sequence>
<feature type="compositionally biased region" description="Basic and acidic residues" evidence="1">
    <location>
        <begin position="70"/>
        <end position="82"/>
    </location>
</feature>
<keyword evidence="2" id="KW-0472">Membrane</keyword>
<proteinExistence type="predicted"/>
<feature type="compositionally biased region" description="Basic and acidic residues" evidence="1">
    <location>
        <begin position="91"/>
        <end position="103"/>
    </location>
</feature>
<dbReference type="Pfam" id="PF14478">
    <property type="entry name" value="DUF4430"/>
    <property type="match status" value="1"/>
</dbReference>
<dbReference type="EMBL" id="DVOB01000003">
    <property type="protein sequence ID" value="HIU95104.1"/>
    <property type="molecule type" value="Genomic_DNA"/>
</dbReference>
<name>A0A9D1N5H2_9FIRM</name>
<organism evidence="4 5">
    <name type="scientific">Candidatus Allocopromorpha excrementipullorum</name>
    <dbReference type="NCBI Taxonomy" id="2840743"/>
    <lineage>
        <taxon>Bacteria</taxon>
        <taxon>Bacillati</taxon>
        <taxon>Bacillota</taxon>
        <taxon>Clostridia</taxon>
        <taxon>Eubacteriales</taxon>
        <taxon>Eubacteriaceae</taxon>
        <taxon>Eubacteriaceae incertae sedis</taxon>
        <taxon>Candidatus Allocopromorpha</taxon>
    </lineage>
</organism>
<reference evidence="4" key="1">
    <citation type="submission" date="2020-10" db="EMBL/GenBank/DDBJ databases">
        <authorList>
            <person name="Gilroy R."/>
        </authorList>
    </citation>
    <scope>NUCLEOTIDE SEQUENCE</scope>
    <source>
        <strain evidence="4">ChiSjej4B22-8349</strain>
    </source>
</reference>
<keyword evidence="2" id="KW-1133">Transmembrane helix</keyword>
<keyword evidence="2" id="KW-0812">Transmembrane</keyword>
<evidence type="ECO:0000313" key="5">
    <source>
        <dbReference type="Proteomes" id="UP000824130"/>
    </source>
</evidence>
<feature type="domain" description="Transcobalamin-like C-terminal" evidence="3">
    <location>
        <begin position="148"/>
        <end position="215"/>
    </location>
</feature>
<accession>A0A9D1N5H2</accession>
<feature type="region of interest" description="Disordered" evidence="1">
    <location>
        <begin position="70"/>
        <end position="112"/>
    </location>
</feature>
<evidence type="ECO:0000256" key="2">
    <source>
        <dbReference type="SAM" id="Phobius"/>
    </source>
</evidence>
<protein>
    <submittedName>
        <fullName evidence="4">DUF4430 domain-containing protein</fullName>
    </submittedName>
</protein>
<evidence type="ECO:0000313" key="4">
    <source>
        <dbReference type="EMBL" id="HIU95104.1"/>
    </source>
</evidence>
<gene>
    <name evidence="4" type="ORF">IAD25_00135</name>
</gene>
<feature type="transmembrane region" description="Helical" evidence="2">
    <location>
        <begin position="9"/>
        <end position="27"/>
    </location>
</feature>
<comment type="caution">
    <text evidence="4">The sequence shown here is derived from an EMBL/GenBank/DDBJ whole genome shotgun (WGS) entry which is preliminary data.</text>
</comment>
<reference evidence="4" key="2">
    <citation type="journal article" date="2021" name="PeerJ">
        <title>Extensive microbial diversity within the chicken gut microbiome revealed by metagenomics and culture.</title>
        <authorList>
            <person name="Gilroy R."/>
            <person name="Ravi A."/>
            <person name="Getino M."/>
            <person name="Pursley I."/>
            <person name="Horton D.L."/>
            <person name="Alikhan N.F."/>
            <person name="Baker D."/>
            <person name="Gharbi K."/>
            <person name="Hall N."/>
            <person name="Watson M."/>
            <person name="Adriaenssens E.M."/>
            <person name="Foster-Nyarko E."/>
            <person name="Jarju S."/>
            <person name="Secka A."/>
            <person name="Antonio M."/>
            <person name="Oren A."/>
            <person name="Chaudhuri R.R."/>
            <person name="La Ragione R."/>
            <person name="Hildebrand F."/>
            <person name="Pallen M.J."/>
        </authorList>
    </citation>
    <scope>NUCLEOTIDE SEQUENCE</scope>
    <source>
        <strain evidence="4">ChiSjej4B22-8349</strain>
    </source>
</reference>
<dbReference type="PROSITE" id="PS51257">
    <property type="entry name" value="PROKAR_LIPOPROTEIN"/>
    <property type="match status" value="1"/>
</dbReference>